<dbReference type="PANTHER" id="PTHR12121:SF36">
    <property type="entry name" value="ENDONUCLEASE_EXONUCLEASE_PHOSPHATASE DOMAIN-CONTAINING PROTEIN"/>
    <property type="match status" value="1"/>
</dbReference>
<reference evidence="3" key="2">
    <citation type="journal article" date="2023" name="Microbiol Resour">
        <title>Decontamination and Annotation of the Draft Genome Sequence of the Oomycete Lagenidium giganteum ARSEF 373.</title>
        <authorList>
            <person name="Morgan W.R."/>
            <person name="Tartar A."/>
        </authorList>
    </citation>
    <scope>NUCLEOTIDE SEQUENCE</scope>
    <source>
        <strain evidence="3">ARSEF 373</strain>
    </source>
</reference>
<evidence type="ECO:0000256" key="1">
    <source>
        <dbReference type="SAM" id="SignalP"/>
    </source>
</evidence>
<feature type="chain" id="PRO_5043517200" description="Endonuclease/exonuclease/phosphatase domain-containing protein" evidence="1">
    <location>
        <begin position="23"/>
        <end position="297"/>
    </location>
</feature>
<keyword evidence="1" id="KW-0732">Signal</keyword>
<dbReference type="InterPro" id="IPR036691">
    <property type="entry name" value="Endo/exonu/phosph_ase_sf"/>
</dbReference>
<dbReference type="Proteomes" id="UP001146120">
    <property type="component" value="Unassembled WGS sequence"/>
</dbReference>
<evidence type="ECO:0000313" key="3">
    <source>
        <dbReference type="EMBL" id="DBA04594.1"/>
    </source>
</evidence>
<dbReference type="PANTHER" id="PTHR12121">
    <property type="entry name" value="CARBON CATABOLITE REPRESSOR PROTEIN 4"/>
    <property type="match status" value="1"/>
</dbReference>
<dbReference type="InterPro" id="IPR005135">
    <property type="entry name" value="Endo/exonuclease/phosphatase"/>
</dbReference>
<name>A0AAV2ZIH1_9STRA</name>
<accession>A0AAV2ZIH1</accession>
<comment type="caution">
    <text evidence="3">The sequence shown here is derived from an EMBL/GenBank/DDBJ whole genome shotgun (WGS) entry which is preliminary data.</text>
</comment>
<feature type="signal peptide" evidence="1">
    <location>
        <begin position="1"/>
        <end position="22"/>
    </location>
</feature>
<protein>
    <recommendedName>
        <fullName evidence="2">Endonuclease/exonuclease/phosphatase domain-containing protein</fullName>
    </recommendedName>
</protein>
<organism evidence="3 4">
    <name type="scientific">Lagenidium giganteum</name>
    <dbReference type="NCBI Taxonomy" id="4803"/>
    <lineage>
        <taxon>Eukaryota</taxon>
        <taxon>Sar</taxon>
        <taxon>Stramenopiles</taxon>
        <taxon>Oomycota</taxon>
        <taxon>Peronosporomycetes</taxon>
        <taxon>Pythiales</taxon>
        <taxon>Pythiaceae</taxon>
    </lineage>
</organism>
<evidence type="ECO:0000313" key="4">
    <source>
        <dbReference type="Proteomes" id="UP001146120"/>
    </source>
</evidence>
<feature type="domain" description="Endonuclease/exonuclease/phosphatase" evidence="2">
    <location>
        <begin position="31"/>
        <end position="278"/>
    </location>
</feature>
<dbReference type="Gene3D" id="3.60.10.10">
    <property type="entry name" value="Endonuclease/exonuclease/phosphatase"/>
    <property type="match status" value="1"/>
</dbReference>
<dbReference type="InterPro" id="IPR050410">
    <property type="entry name" value="CCR4/nocturin_mRNA_transcr"/>
</dbReference>
<dbReference type="SUPFAM" id="SSF56219">
    <property type="entry name" value="DNase I-like"/>
    <property type="match status" value="1"/>
</dbReference>
<proteinExistence type="predicted"/>
<reference evidence="3" key="1">
    <citation type="submission" date="2022-11" db="EMBL/GenBank/DDBJ databases">
        <authorList>
            <person name="Morgan W.R."/>
            <person name="Tartar A."/>
        </authorList>
    </citation>
    <scope>NUCLEOTIDE SEQUENCE</scope>
    <source>
        <strain evidence="3">ARSEF 373</strain>
    </source>
</reference>
<sequence length="297" mass="32476">MRMSIIAHAVLVLSYLACVAVADSTTSVRVMSFNLRTTLAKDPCPSGCWDQRQARIRQLLQRYNPDLIGTQEDAPDQVAFFTDALGYASLGPCANNERNAIFYKRNDWNVLESSTFALSATPDQLPSNTWNLEYLRAAVWARFQHRATGRVVCMLNTHYDITRGQPESSVLVAERLGRHCHATDSVFMTGDLNTEPSSVAVQYLLNKAAIAGHNTPIPLYEALTVAGAGGPTWIGSSFGDQPTGGKIDYILSRQDNATCVQRGIVILDRFDGYSCSDHAVVQAEFCLGTACTQCKAA</sequence>
<dbReference type="Pfam" id="PF03372">
    <property type="entry name" value="Exo_endo_phos"/>
    <property type="match status" value="1"/>
</dbReference>
<keyword evidence="4" id="KW-1185">Reference proteome</keyword>
<evidence type="ECO:0000259" key="2">
    <source>
        <dbReference type="Pfam" id="PF03372"/>
    </source>
</evidence>
<dbReference type="GO" id="GO:0000175">
    <property type="term" value="F:3'-5'-RNA exonuclease activity"/>
    <property type="evidence" value="ECO:0007669"/>
    <property type="project" value="TreeGrafter"/>
</dbReference>
<dbReference type="EMBL" id="DAKRPA010000006">
    <property type="protein sequence ID" value="DBA04594.1"/>
    <property type="molecule type" value="Genomic_DNA"/>
</dbReference>
<dbReference type="AlphaFoldDB" id="A0AAV2ZIH1"/>
<gene>
    <name evidence="3" type="ORF">N0F65_012177</name>
</gene>